<evidence type="ECO:0000256" key="2">
    <source>
        <dbReference type="ARBA" id="ARBA00022553"/>
    </source>
</evidence>
<dbReference type="SUPFAM" id="SSF52151">
    <property type="entry name" value="FabD/lysophospholipase-like"/>
    <property type="match status" value="1"/>
</dbReference>
<accession>A0ABR4AKA5</accession>
<dbReference type="PANTHER" id="PTHR43775">
    <property type="entry name" value="FATTY ACID SYNTHASE"/>
    <property type="match status" value="1"/>
</dbReference>
<proteinExistence type="predicted"/>
<evidence type="ECO:0000313" key="5">
    <source>
        <dbReference type="Proteomes" id="UP001590951"/>
    </source>
</evidence>
<reference evidence="4 5" key="1">
    <citation type="submission" date="2024-09" db="EMBL/GenBank/DDBJ databases">
        <title>Rethinking Asexuality: The Enigmatic Case of Functional Sexual Genes in Lepraria (Stereocaulaceae).</title>
        <authorList>
            <person name="Doellman M."/>
            <person name="Sun Y."/>
            <person name="Barcenas-Pena A."/>
            <person name="Lumbsch H.T."/>
            <person name="Grewe F."/>
        </authorList>
    </citation>
    <scope>NUCLEOTIDE SEQUENCE [LARGE SCALE GENOMIC DNA]</scope>
    <source>
        <strain evidence="4 5">Grewe 0041</strain>
    </source>
</reference>
<gene>
    <name evidence="4" type="ORF">ABVK25_011949</name>
</gene>
<dbReference type="EMBL" id="JBHFEH010000131">
    <property type="protein sequence ID" value="KAL2045895.1"/>
    <property type="molecule type" value="Genomic_DNA"/>
</dbReference>
<dbReference type="Proteomes" id="UP001590951">
    <property type="component" value="Unassembled WGS sequence"/>
</dbReference>
<comment type="caution">
    <text evidence="4">The sequence shown here is derived from an EMBL/GenBank/DDBJ whole genome shotgun (WGS) entry which is preliminary data.</text>
</comment>
<dbReference type="InterPro" id="IPR001227">
    <property type="entry name" value="Ac_transferase_dom_sf"/>
</dbReference>
<dbReference type="SMART" id="SM00827">
    <property type="entry name" value="PKS_AT"/>
    <property type="match status" value="1"/>
</dbReference>
<evidence type="ECO:0000259" key="3">
    <source>
        <dbReference type="SMART" id="SM00827"/>
    </source>
</evidence>
<name>A0ABR4AKA5_9LECA</name>
<dbReference type="InterPro" id="IPR016035">
    <property type="entry name" value="Acyl_Trfase/lysoPLipase"/>
</dbReference>
<feature type="domain" description="Malonyl-CoA:ACP transacylase (MAT)" evidence="3">
    <location>
        <begin position="1"/>
        <end position="195"/>
    </location>
</feature>
<keyword evidence="5" id="KW-1185">Reference proteome</keyword>
<dbReference type="Gene3D" id="3.40.366.10">
    <property type="entry name" value="Malonyl-Coenzyme A Acyl Carrier Protein, domain 2"/>
    <property type="match status" value="1"/>
</dbReference>
<protein>
    <recommendedName>
        <fullName evidence="3">Malonyl-CoA:ACP transacylase (MAT) domain-containing protein</fullName>
    </recommendedName>
</protein>
<keyword evidence="2" id="KW-0597">Phosphoprotein</keyword>
<evidence type="ECO:0000256" key="1">
    <source>
        <dbReference type="ARBA" id="ARBA00022450"/>
    </source>
</evidence>
<keyword evidence="1" id="KW-0596">Phosphopantetheine</keyword>
<evidence type="ECO:0000313" key="4">
    <source>
        <dbReference type="EMBL" id="KAL2045895.1"/>
    </source>
</evidence>
<dbReference type="InterPro" id="IPR050091">
    <property type="entry name" value="PKS_NRPS_Biosynth_Enz"/>
</dbReference>
<organism evidence="4 5">
    <name type="scientific">Lepraria finkii</name>
    <dbReference type="NCBI Taxonomy" id="1340010"/>
    <lineage>
        <taxon>Eukaryota</taxon>
        <taxon>Fungi</taxon>
        <taxon>Dikarya</taxon>
        <taxon>Ascomycota</taxon>
        <taxon>Pezizomycotina</taxon>
        <taxon>Lecanoromycetes</taxon>
        <taxon>OSLEUM clade</taxon>
        <taxon>Lecanoromycetidae</taxon>
        <taxon>Lecanorales</taxon>
        <taxon>Lecanorineae</taxon>
        <taxon>Stereocaulaceae</taxon>
        <taxon>Lepraria</taxon>
    </lineage>
</organism>
<dbReference type="InterPro" id="IPR014043">
    <property type="entry name" value="Acyl_transferase_dom"/>
</dbReference>
<dbReference type="PANTHER" id="PTHR43775:SF21">
    <property type="entry name" value="NON-REDUCING POLYKETIDE SYNTHASE AUSA-RELATED"/>
    <property type="match status" value="1"/>
</dbReference>
<sequence length="196" mass="21468">MLIIHGSRDTIRNIVAKVNASSAEPEIEIACYNAPSSQVVVGGSLAIDRTGSLLNSDPAFSGTRCQQLDVTHGFHSNLTKGMLDDLDQVSASLTYPEPEIFLETCAAEPSSQILAKRPSQHAREAVYFSDAIQRIEKRLDSCVRPESGMDSPIIPMIKRALAKPEDHCLQAVKMLDSQGSMIVTSNVTTNLWRDWI</sequence>